<proteinExistence type="predicted"/>
<feature type="domain" description="TfoX C-terminal" evidence="1">
    <location>
        <begin position="13"/>
        <end position="83"/>
    </location>
</feature>
<dbReference type="Pfam" id="PF04994">
    <property type="entry name" value="TfoX_C"/>
    <property type="match status" value="1"/>
</dbReference>
<protein>
    <submittedName>
        <fullName evidence="2">TfoX/Sxy family protein</fullName>
    </submittedName>
</protein>
<keyword evidence="3" id="KW-1185">Reference proteome</keyword>
<sequence length="93" mass="10192">MARDKTSPLFPGVGPVTEQRLIAVGIGDLAALRKLGAAKAYQRLKFRYDKAVTLNALYGLEAVLLGCHWQAIPSARKDALKKAVRDSERDQGR</sequence>
<evidence type="ECO:0000259" key="1">
    <source>
        <dbReference type="Pfam" id="PF04994"/>
    </source>
</evidence>
<dbReference type="RefSeq" id="WP_379955848.1">
    <property type="nucleotide sequence ID" value="NZ_JAUYVI010000004.1"/>
</dbReference>
<dbReference type="Proteomes" id="UP001230156">
    <property type="component" value="Unassembled WGS sequence"/>
</dbReference>
<dbReference type="InterPro" id="IPR047525">
    <property type="entry name" value="TfoX-like"/>
</dbReference>
<dbReference type="PANTHER" id="PTHR36121">
    <property type="entry name" value="PROTEIN SXY"/>
    <property type="match status" value="1"/>
</dbReference>
<evidence type="ECO:0000313" key="2">
    <source>
        <dbReference type="EMBL" id="MDQ7248375.1"/>
    </source>
</evidence>
<name>A0ABU0YKX0_9PROT</name>
<dbReference type="EMBL" id="JAUYVI010000004">
    <property type="protein sequence ID" value="MDQ7248375.1"/>
    <property type="molecule type" value="Genomic_DNA"/>
</dbReference>
<organism evidence="2 3">
    <name type="scientific">Dongia sedimenti</name>
    <dbReference type="NCBI Taxonomy" id="3064282"/>
    <lineage>
        <taxon>Bacteria</taxon>
        <taxon>Pseudomonadati</taxon>
        <taxon>Pseudomonadota</taxon>
        <taxon>Alphaproteobacteria</taxon>
        <taxon>Rhodospirillales</taxon>
        <taxon>Dongiaceae</taxon>
        <taxon>Dongia</taxon>
    </lineage>
</organism>
<accession>A0ABU0YKX0</accession>
<comment type="caution">
    <text evidence="2">The sequence shown here is derived from an EMBL/GenBank/DDBJ whole genome shotgun (WGS) entry which is preliminary data.</text>
</comment>
<dbReference type="PANTHER" id="PTHR36121:SF1">
    <property type="entry name" value="PROTEIN SXY"/>
    <property type="match status" value="1"/>
</dbReference>
<reference evidence="3" key="1">
    <citation type="submission" date="2023-08" db="EMBL/GenBank/DDBJ databases">
        <title>Rhodospirillaceae gen. nov., a novel taxon isolated from the Yangtze River Yuezi River estuary sludge.</title>
        <authorList>
            <person name="Ruan L."/>
        </authorList>
    </citation>
    <scope>NUCLEOTIDE SEQUENCE [LARGE SCALE GENOMIC DNA]</scope>
    <source>
        <strain evidence="3">R-7</strain>
    </source>
</reference>
<dbReference type="Gene3D" id="1.10.150.20">
    <property type="entry name" value="5' to 3' exonuclease, C-terminal subdomain"/>
    <property type="match status" value="1"/>
</dbReference>
<evidence type="ECO:0000313" key="3">
    <source>
        <dbReference type="Proteomes" id="UP001230156"/>
    </source>
</evidence>
<dbReference type="InterPro" id="IPR007077">
    <property type="entry name" value="TfoX_C"/>
</dbReference>
<gene>
    <name evidence="2" type="ORF">Q8A70_11895</name>
</gene>